<comment type="caution">
    <text evidence="7">The sequence shown here is derived from an EMBL/GenBank/DDBJ whole genome shotgun (WGS) entry which is preliminary data.</text>
</comment>
<evidence type="ECO:0000256" key="1">
    <source>
        <dbReference type="ARBA" id="ARBA00005417"/>
    </source>
</evidence>
<dbReference type="GO" id="GO:0005524">
    <property type="term" value="F:ATP binding"/>
    <property type="evidence" value="ECO:0007669"/>
    <property type="project" value="UniProtKB-KW"/>
</dbReference>
<dbReference type="Gene3D" id="3.40.50.300">
    <property type="entry name" value="P-loop containing nucleotide triphosphate hydrolases"/>
    <property type="match status" value="1"/>
</dbReference>
<keyword evidence="8" id="KW-1185">Reference proteome</keyword>
<evidence type="ECO:0000259" key="6">
    <source>
        <dbReference type="PROSITE" id="PS50893"/>
    </source>
</evidence>
<organism evidence="7 8">
    <name type="scientific">Sutterella massiliensis</name>
    <dbReference type="NCBI Taxonomy" id="1816689"/>
    <lineage>
        <taxon>Bacteria</taxon>
        <taxon>Pseudomonadati</taxon>
        <taxon>Pseudomonadota</taxon>
        <taxon>Betaproteobacteria</taxon>
        <taxon>Burkholderiales</taxon>
        <taxon>Sutterellaceae</taxon>
        <taxon>Sutterella</taxon>
    </lineage>
</organism>
<gene>
    <name evidence="7" type="ORF">H6A60_03740</name>
</gene>
<dbReference type="InterPro" id="IPR003593">
    <property type="entry name" value="AAA+_ATPase"/>
</dbReference>
<dbReference type="Pfam" id="PF00005">
    <property type="entry name" value="ABC_tran"/>
    <property type="match status" value="1"/>
</dbReference>
<dbReference type="PANTHER" id="PTHR43166:SF4">
    <property type="entry name" value="PHOSPHONATES IMPORT ATP-BINDING PROTEIN PHNC"/>
    <property type="match status" value="1"/>
</dbReference>
<keyword evidence="4" id="KW-0547">Nucleotide-binding</keyword>
<dbReference type="SMART" id="SM00382">
    <property type="entry name" value="AAA"/>
    <property type="match status" value="1"/>
</dbReference>
<dbReference type="Proteomes" id="UP000715095">
    <property type="component" value="Unassembled WGS sequence"/>
</dbReference>
<comment type="similarity">
    <text evidence="1">Belongs to the ABC transporter superfamily.</text>
</comment>
<dbReference type="SUPFAM" id="SSF52540">
    <property type="entry name" value="P-loop containing nucleoside triphosphate hydrolases"/>
    <property type="match status" value="1"/>
</dbReference>
<evidence type="ECO:0000256" key="4">
    <source>
        <dbReference type="ARBA" id="ARBA00022741"/>
    </source>
</evidence>
<dbReference type="PROSITE" id="PS00211">
    <property type="entry name" value="ABC_TRANSPORTER_1"/>
    <property type="match status" value="1"/>
</dbReference>
<reference evidence="7 8" key="1">
    <citation type="journal article" date="2021" name="Sci. Rep.">
        <title>The distribution of antibiotic resistance genes in chicken gut microbiota commensals.</title>
        <authorList>
            <person name="Juricova H."/>
            <person name="Matiasovicova J."/>
            <person name="Kubasova T."/>
            <person name="Cejkova D."/>
            <person name="Rychlik I."/>
        </authorList>
    </citation>
    <scope>NUCLEOTIDE SEQUENCE [LARGE SCALE GENOMIC DNA]</scope>
    <source>
        <strain evidence="7 8">An829</strain>
    </source>
</reference>
<dbReference type="EMBL" id="JACJJC010000004">
    <property type="protein sequence ID" value="MBM6703599.1"/>
    <property type="molecule type" value="Genomic_DNA"/>
</dbReference>
<dbReference type="RefSeq" id="WP_205102073.1">
    <property type="nucleotide sequence ID" value="NZ_JACJJC010000004.1"/>
</dbReference>
<evidence type="ECO:0000256" key="3">
    <source>
        <dbReference type="ARBA" id="ARBA00022475"/>
    </source>
</evidence>
<keyword evidence="5 7" id="KW-0067">ATP-binding</keyword>
<keyword evidence="3" id="KW-1003">Cell membrane</keyword>
<evidence type="ECO:0000313" key="7">
    <source>
        <dbReference type="EMBL" id="MBM6703599.1"/>
    </source>
</evidence>
<name>A0ABS2DQN5_9BURK</name>
<evidence type="ECO:0000256" key="5">
    <source>
        <dbReference type="ARBA" id="ARBA00022840"/>
    </source>
</evidence>
<dbReference type="InterPro" id="IPR017871">
    <property type="entry name" value="ABC_transporter-like_CS"/>
</dbReference>
<keyword evidence="3" id="KW-0472">Membrane</keyword>
<evidence type="ECO:0000256" key="2">
    <source>
        <dbReference type="ARBA" id="ARBA00022448"/>
    </source>
</evidence>
<dbReference type="InterPro" id="IPR050086">
    <property type="entry name" value="MetN_ABC_transporter-like"/>
</dbReference>
<dbReference type="PANTHER" id="PTHR43166">
    <property type="entry name" value="AMINO ACID IMPORT ATP-BINDING PROTEIN"/>
    <property type="match status" value="1"/>
</dbReference>
<feature type="domain" description="ABC transporter" evidence="6">
    <location>
        <begin position="3"/>
        <end position="236"/>
    </location>
</feature>
<keyword evidence="2" id="KW-0813">Transport</keyword>
<evidence type="ECO:0000313" key="8">
    <source>
        <dbReference type="Proteomes" id="UP000715095"/>
    </source>
</evidence>
<dbReference type="InterPro" id="IPR003439">
    <property type="entry name" value="ABC_transporter-like_ATP-bd"/>
</dbReference>
<protein>
    <submittedName>
        <fullName evidence="7">Amino acid ABC transporter ATP-binding protein</fullName>
    </submittedName>
</protein>
<sequence>MKLEFDALTMRFDDTTVIDRLTFSAEMNTLAIIGPSGGGKSTLLRLIGGLLAPSSGEIRLNGMPIPKSPADLLAYKRGIGFVFQQKGLFSHLTARENIALPLTVVHGWTQKEAIRRADELLERFGLSEHADKRPSALSGGQQQRAAIARAAAPRPKLLLLDEPTSALDPEYTVEVLDVVNELKESGIDFIIVTHEMGFARHACEKTAFFANAALEAIGPSETLFTSPPTPGLKRFLGRLLEWQV</sequence>
<dbReference type="InterPro" id="IPR027417">
    <property type="entry name" value="P-loop_NTPase"/>
</dbReference>
<accession>A0ABS2DQN5</accession>
<proteinExistence type="inferred from homology"/>
<dbReference type="PROSITE" id="PS50893">
    <property type="entry name" value="ABC_TRANSPORTER_2"/>
    <property type="match status" value="1"/>
</dbReference>